<dbReference type="EMBL" id="JANPWB010000007">
    <property type="protein sequence ID" value="KAJ1174044.1"/>
    <property type="molecule type" value="Genomic_DNA"/>
</dbReference>
<reference evidence="2" key="1">
    <citation type="journal article" date="2022" name="bioRxiv">
        <title>Sequencing and chromosome-scale assembly of the giantPleurodeles waltlgenome.</title>
        <authorList>
            <person name="Brown T."/>
            <person name="Elewa A."/>
            <person name="Iarovenko S."/>
            <person name="Subramanian E."/>
            <person name="Araus A.J."/>
            <person name="Petzold A."/>
            <person name="Susuki M."/>
            <person name="Suzuki K.-i.T."/>
            <person name="Hayashi T."/>
            <person name="Toyoda A."/>
            <person name="Oliveira C."/>
            <person name="Osipova E."/>
            <person name="Leigh N.D."/>
            <person name="Simon A."/>
            <person name="Yun M.H."/>
        </authorList>
    </citation>
    <scope>NUCLEOTIDE SEQUENCE</scope>
    <source>
        <strain evidence="2">20211129_DDA</strain>
        <tissue evidence="2">Liver</tissue>
    </source>
</reference>
<gene>
    <name evidence="2" type="ORF">NDU88_005868</name>
</gene>
<evidence type="ECO:0000313" key="3">
    <source>
        <dbReference type="Proteomes" id="UP001066276"/>
    </source>
</evidence>
<proteinExistence type="predicted"/>
<feature type="region of interest" description="Disordered" evidence="1">
    <location>
        <begin position="47"/>
        <end position="66"/>
    </location>
</feature>
<sequence>MVRFKPRRGLLTAVTQDVQWSGLYCVASFTCISVRLLQVCVTQPRGGRSDAPGSAGPAGREAASQGQAGIAMQKGVPRQVFSCVFAISSSFLLVGERHLLDRETPTSPPRKKGTRDWSQVFGISSSFLLAGERLLLDRETLTSLPRKKGTRDWSQKMISGLDLLSPTLKQP</sequence>
<name>A0AAV7TCI9_PLEWA</name>
<dbReference type="AlphaFoldDB" id="A0AAV7TCI9"/>
<organism evidence="2 3">
    <name type="scientific">Pleurodeles waltl</name>
    <name type="common">Iberian ribbed newt</name>
    <dbReference type="NCBI Taxonomy" id="8319"/>
    <lineage>
        <taxon>Eukaryota</taxon>
        <taxon>Metazoa</taxon>
        <taxon>Chordata</taxon>
        <taxon>Craniata</taxon>
        <taxon>Vertebrata</taxon>
        <taxon>Euteleostomi</taxon>
        <taxon>Amphibia</taxon>
        <taxon>Batrachia</taxon>
        <taxon>Caudata</taxon>
        <taxon>Salamandroidea</taxon>
        <taxon>Salamandridae</taxon>
        <taxon>Pleurodelinae</taxon>
        <taxon>Pleurodeles</taxon>
    </lineage>
</organism>
<evidence type="ECO:0000313" key="2">
    <source>
        <dbReference type="EMBL" id="KAJ1174044.1"/>
    </source>
</evidence>
<keyword evidence="3" id="KW-1185">Reference proteome</keyword>
<evidence type="ECO:0000256" key="1">
    <source>
        <dbReference type="SAM" id="MobiDB-lite"/>
    </source>
</evidence>
<accession>A0AAV7TCI9</accession>
<comment type="caution">
    <text evidence="2">The sequence shown here is derived from an EMBL/GenBank/DDBJ whole genome shotgun (WGS) entry which is preliminary data.</text>
</comment>
<dbReference type="Proteomes" id="UP001066276">
    <property type="component" value="Chromosome 4_1"/>
</dbReference>
<protein>
    <submittedName>
        <fullName evidence="2">Uncharacterized protein</fullName>
    </submittedName>
</protein>